<dbReference type="GO" id="GO:0016712">
    <property type="term" value="F:oxidoreductase activity, acting on paired donors, with incorporation or reduction of molecular oxygen, reduced flavin or flavoprotein as one donor, and incorporation of one atom of oxygen"/>
    <property type="evidence" value="ECO:0007669"/>
    <property type="project" value="InterPro"/>
</dbReference>
<evidence type="ECO:0000256" key="11">
    <source>
        <dbReference type="ARBA" id="ARBA00023033"/>
    </source>
</evidence>
<evidence type="ECO:0000256" key="9">
    <source>
        <dbReference type="ARBA" id="ARBA00023002"/>
    </source>
</evidence>
<evidence type="ECO:0000256" key="3">
    <source>
        <dbReference type="ARBA" id="ARBA00004406"/>
    </source>
</evidence>
<keyword evidence="5 13" id="KW-0349">Heme</keyword>
<organism evidence="15 16">
    <name type="scientific">Pleurodeles waltl</name>
    <name type="common">Iberian ribbed newt</name>
    <dbReference type="NCBI Taxonomy" id="8319"/>
    <lineage>
        <taxon>Eukaryota</taxon>
        <taxon>Metazoa</taxon>
        <taxon>Chordata</taxon>
        <taxon>Craniata</taxon>
        <taxon>Vertebrata</taxon>
        <taxon>Euteleostomi</taxon>
        <taxon>Amphibia</taxon>
        <taxon>Batrachia</taxon>
        <taxon>Caudata</taxon>
        <taxon>Salamandroidea</taxon>
        <taxon>Salamandridae</taxon>
        <taxon>Pleurodelinae</taxon>
        <taxon>Pleurodeles</taxon>
    </lineage>
</organism>
<accession>A0AAV7RC52</accession>
<keyword evidence="11 14" id="KW-0503">Monooxygenase</keyword>
<dbReference type="InterPro" id="IPR008069">
    <property type="entry name" value="Cyt_P450_E_grp-I_CYP2D-like"/>
</dbReference>
<proteinExistence type="inferred from homology"/>
<comment type="caution">
    <text evidence="15">The sequence shown here is derived from an EMBL/GenBank/DDBJ whole genome shotgun (WGS) entry which is preliminary data.</text>
</comment>
<dbReference type="GO" id="GO:0020037">
    <property type="term" value="F:heme binding"/>
    <property type="evidence" value="ECO:0007669"/>
    <property type="project" value="InterPro"/>
</dbReference>
<keyword evidence="12" id="KW-0472">Membrane</keyword>
<dbReference type="PRINTS" id="PR00385">
    <property type="entry name" value="P450"/>
</dbReference>
<dbReference type="Pfam" id="PF00067">
    <property type="entry name" value="p450"/>
    <property type="match status" value="2"/>
</dbReference>
<evidence type="ECO:0000256" key="7">
    <source>
        <dbReference type="ARBA" id="ARBA00022824"/>
    </source>
</evidence>
<dbReference type="GO" id="GO:0005506">
    <property type="term" value="F:iron ion binding"/>
    <property type="evidence" value="ECO:0007669"/>
    <property type="project" value="InterPro"/>
</dbReference>
<keyword evidence="16" id="KW-1185">Reference proteome</keyword>
<dbReference type="InterPro" id="IPR002401">
    <property type="entry name" value="Cyt_P450_E_grp-I"/>
</dbReference>
<dbReference type="InterPro" id="IPR017972">
    <property type="entry name" value="Cyt_P450_CS"/>
</dbReference>
<dbReference type="PANTHER" id="PTHR24300:SF401">
    <property type="entry name" value="CYTOCHROME P450 2K6"/>
    <property type="match status" value="1"/>
</dbReference>
<dbReference type="PRINTS" id="PR00463">
    <property type="entry name" value="EP450I"/>
</dbReference>
<dbReference type="FunFam" id="1.10.630.10:FF:000238">
    <property type="entry name" value="Cytochrome P450 2A6"/>
    <property type="match status" value="1"/>
</dbReference>
<keyword evidence="7" id="KW-0256">Endoplasmic reticulum</keyword>
<dbReference type="GO" id="GO:0006082">
    <property type="term" value="P:organic acid metabolic process"/>
    <property type="evidence" value="ECO:0007669"/>
    <property type="project" value="TreeGrafter"/>
</dbReference>
<keyword evidence="9 14" id="KW-0560">Oxidoreductase</keyword>
<evidence type="ECO:0000256" key="13">
    <source>
        <dbReference type="PIRSR" id="PIRSR602401-1"/>
    </source>
</evidence>
<dbReference type="GO" id="GO:0006805">
    <property type="term" value="P:xenobiotic metabolic process"/>
    <property type="evidence" value="ECO:0007669"/>
    <property type="project" value="TreeGrafter"/>
</dbReference>
<evidence type="ECO:0000313" key="16">
    <source>
        <dbReference type="Proteomes" id="UP001066276"/>
    </source>
</evidence>
<dbReference type="AlphaFoldDB" id="A0AAV7RC52"/>
<comment type="similarity">
    <text evidence="4 14">Belongs to the cytochrome P450 family.</text>
</comment>
<dbReference type="EMBL" id="JANPWB010000009">
    <property type="protein sequence ID" value="KAJ1149050.1"/>
    <property type="molecule type" value="Genomic_DNA"/>
</dbReference>
<sequence length="508" mass="58027">MDNDDWSVVIQAHREVAISTFLCLNQLKCLHEAYYTSFIELSGRCSVCSSDLQRLPVALVKSTINAWKKSISNNFPPGPRPLPLIGNLHLINLKRPQKTFVELSKKYGSVFSIQLGMKKMVVLAGYETVKDALVHHGSEFGERAHVPIFEDINNGFVFYRCSFCTWRKMEKNEKIHPSHAGKPFDITEIMNFAVANIIISIVLGHRFDYDHPRLLMVTQLVTENLRLIGSPMVNLYNLFPALYFLPGNHKTVHQNIKDIHSFLRKTFLASRNELKSEEKRNFIEAFLIKEKEEKTNPNSYFHDENLLCVVTSLFTAGTDTTSATLRWGCLLMMKFPDIQRKVQEEIDRVIGLEQPNTVHRKLMPYTDAVLHEVQRFGNILPLGLPRETTVDTNFKGFFIPKGTHIIPLLESVLYDKSQFATPEEFNPQHFLDSDGKFVKNEALMNFGAGRRICIGETLARMELFLFFTSLLQKCTLRLPPGVTHTDFTPAVGFTTPPKPYEICALPRC</sequence>
<dbReference type="PRINTS" id="PR01686">
    <property type="entry name" value="EP450ICYP2D"/>
</dbReference>
<dbReference type="InterPro" id="IPR036396">
    <property type="entry name" value="Cyt_P450_sf"/>
</dbReference>
<evidence type="ECO:0000256" key="2">
    <source>
        <dbReference type="ARBA" id="ARBA00004174"/>
    </source>
</evidence>
<comment type="cofactor">
    <cofactor evidence="1 13">
        <name>heme</name>
        <dbReference type="ChEBI" id="CHEBI:30413"/>
    </cofactor>
</comment>
<gene>
    <name evidence="15" type="ORF">NDU88_001870</name>
</gene>
<dbReference type="SUPFAM" id="SSF48264">
    <property type="entry name" value="Cytochrome P450"/>
    <property type="match status" value="1"/>
</dbReference>
<keyword evidence="10 13" id="KW-0408">Iron</keyword>
<evidence type="ECO:0000256" key="1">
    <source>
        <dbReference type="ARBA" id="ARBA00001971"/>
    </source>
</evidence>
<keyword evidence="6 13" id="KW-0479">Metal-binding</keyword>
<reference evidence="15" key="1">
    <citation type="journal article" date="2022" name="bioRxiv">
        <title>Sequencing and chromosome-scale assembly of the giantPleurodeles waltlgenome.</title>
        <authorList>
            <person name="Brown T."/>
            <person name="Elewa A."/>
            <person name="Iarovenko S."/>
            <person name="Subramanian E."/>
            <person name="Araus A.J."/>
            <person name="Petzold A."/>
            <person name="Susuki M."/>
            <person name="Suzuki K.-i.T."/>
            <person name="Hayashi T."/>
            <person name="Toyoda A."/>
            <person name="Oliveira C."/>
            <person name="Osipova E."/>
            <person name="Leigh N.D."/>
            <person name="Simon A."/>
            <person name="Yun M.H."/>
        </authorList>
    </citation>
    <scope>NUCLEOTIDE SEQUENCE</scope>
    <source>
        <strain evidence="15">20211129_DDA</strain>
        <tissue evidence="15">Liver</tissue>
    </source>
</reference>
<name>A0AAV7RC52_PLEWA</name>
<dbReference type="PANTHER" id="PTHR24300">
    <property type="entry name" value="CYTOCHROME P450 508A4-RELATED"/>
    <property type="match status" value="1"/>
</dbReference>
<dbReference type="PROSITE" id="PS00086">
    <property type="entry name" value="CYTOCHROME_P450"/>
    <property type="match status" value="1"/>
</dbReference>
<evidence type="ECO:0000256" key="4">
    <source>
        <dbReference type="ARBA" id="ARBA00010617"/>
    </source>
</evidence>
<dbReference type="InterPro" id="IPR001128">
    <property type="entry name" value="Cyt_P450"/>
</dbReference>
<keyword evidence="8" id="KW-0492">Microsome</keyword>
<comment type="subcellular location">
    <subcellularLocation>
        <location evidence="3">Endoplasmic reticulum membrane</location>
        <topology evidence="3">Peripheral membrane protein</topology>
    </subcellularLocation>
    <subcellularLocation>
        <location evidence="2">Microsome membrane</location>
        <topology evidence="2">Peripheral membrane protein</topology>
    </subcellularLocation>
</comment>
<evidence type="ECO:0000313" key="15">
    <source>
        <dbReference type="EMBL" id="KAJ1149050.1"/>
    </source>
</evidence>
<evidence type="ECO:0000256" key="6">
    <source>
        <dbReference type="ARBA" id="ARBA00022723"/>
    </source>
</evidence>
<evidence type="ECO:0000256" key="5">
    <source>
        <dbReference type="ARBA" id="ARBA00022617"/>
    </source>
</evidence>
<dbReference type="Gene3D" id="1.10.630.10">
    <property type="entry name" value="Cytochrome P450"/>
    <property type="match status" value="1"/>
</dbReference>
<evidence type="ECO:0000256" key="12">
    <source>
        <dbReference type="ARBA" id="ARBA00023136"/>
    </source>
</evidence>
<dbReference type="GO" id="GO:0005789">
    <property type="term" value="C:endoplasmic reticulum membrane"/>
    <property type="evidence" value="ECO:0007669"/>
    <property type="project" value="UniProtKB-SubCell"/>
</dbReference>
<protein>
    <submittedName>
        <fullName evidence="15">Uncharacterized protein</fullName>
    </submittedName>
</protein>
<dbReference type="Proteomes" id="UP001066276">
    <property type="component" value="Chromosome 5"/>
</dbReference>
<feature type="binding site" description="axial binding residue" evidence="13">
    <location>
        <position position="453"/>
    </location>
    <ligand>
        <name>heme</name>
        <dbReference type="ChEBI" id="CHEBI:30413"/>
    </ligand>
    <ligandPart>
        <name>Fe</name>
        <dbReference type="ChEBI" id="CHEBI:18248"/>
    </ligandPart>
</feature>
<evidence type="ECO:0000256" key="8">
    <source>
        <dbReference type="ARBA" id="ARBA00022848"/>
    </source>
</evidence>
<evidence type="ECO:0000256" key="14">
    <source>
        <dbReference type="RuleBase" id="RU000461"/>
    </source>
</evidence>
<dbReference type="InterPro" id="IPR050182">
    <property type="entry name" value="Cytochrome_P450_fam2"/>
</dbReference>
<evidence type="ECO:0000256" key="10">
    <source>
        <dbReference type="ARBA" id="ARBA00023004"/>
    </source>
</evidence>